<keyword evidence="11" id="KW-1185">Reference proteome</keyword>
<keyword evidence="3" id="KW-1003">Cell membrane</keyword>
<evidence type="ECO:0008006" key="12">
    <source>
        <dbReference type="Google" id="ProtNLM"/>
    </source>
</evidence>
<dbReference type="AlphaFoldDB" id="A0A2M9R6D3"/>
<dbReference type="Proteomes" id="UP000231960">
    <property type="component" value="Unassembled WGS sequence"/>
</dbReference>
<dbReference type="InterPro" id="IPR051447">
    <property type="entry name" value="Lipoprotein-release_system"/>
</dbReference>
<dbReference type="InterPro" id="IPR025857">
    <property type="entry name" value="MacB_PCD"/>
</dbReference>
<dbReference type="OrthoDB" id="1522724at2"/>
<keyword evidence="6 7" id="KW-0472">Membrane</keyword>
<evidence type="ECO:0000259" key="8">
    <source>
        <dbReference type="Pfam" id="PF02687"/>
    </source>
</evidence>
<dbReference type="InterPro" id="IPR003838">
    <property type="entry name" value="ABC3_permease_C"/>
</dbReference>
<dbReference type="RefSeq" id="WP_100677987.1">
    <property type="nucleotide sequence ID" value="NZ_NIPO01000001.1"/>
</dbReference>
<feature type="transmembrane region" description="Helical" evidence="7">
    <location>
        <begin position="21"/>
        <end position="46"/>
    </location>
</feature>
<feature type="domain" description="MacB-like periplasmic core" evidence="9">
    <location>
        <begin position="25"/>
        <end position="154"/>
    </location>
</feature>
<dbReference type="PANTHER" id="PTHR30489">
    <property type="entry name" value="LIPOPROTEIN-RELEASING SYSTEM TRANSMEMBRANE PROTEIN LOLE"/>
    <property type="match status" value="1"/>
</dbReference>
<dbReference type="GO" id="GO:0044874">
    <property type="term" value="P:lipoprotein localization to outer membrane"/>
    <property type="evidence" value="ECO:0007669"/>
    <property type="project" value="TreeGrafter"/>
</dbReference>
<feature type="transmembrane region" description="Helical" evidence="7">
    <location>
        <begin position="324"/>
        <end position="349"/>
    </location>
</feature>
<comment type="subcellular location">
    <subcellularLocation>
        <location evidence="1">Cell membrane</location>
        <topology evidence="1">Multi-pass membrane protein</topology>
    </subcellularLocation>
</comment>
<keyword evidence="4 7" id="KW-0812">Transmembrane</keyword>
<dbReference type="GO" id="GO:0098797">
    <property type="term" value="C:plasma membrane protein complex"/>
    <property type="evidence" value="ECO:0007669"/>
    <property type="project" value="TreeGrafter"/>
</dbReference>
<evidence type="ECO:0000256" key="1">
    <source>
        <dbReference type="ARBA" id="ARBA00004651"/>
    </source>
</evidence>
<sequence length="399" mass="44564">MKTTFYIARRYAFSRNKVKAINIITLISSIGIVVGAMALFVVLSVFSGLEKHTLSFINDIDADLTVSPTEGKKITVDSTQFNEVANIEGVKAVSRVVEEKVVFVYGDKQLVGNIKAVDENYTNIVHIKNYLISGDWIRPGTNEVVLGNSFAQQLSLSMYSSSSQGVLQAMAMKPGKGAITMPHQAYNRIALAPADLYLIDNVDLDAKFVYTDLQLGLRLLSMLPDEVSKLEIKTDSKYNEKQIVDQINTIFDNQVKVSNKIQNNESLYKMLQTEKLAVYLIFSLVIAVTLFCLAGALIMIVLEKKDNFRTLSALGLNISQLRRIILYQGLILSIGGAILGLILGFIVVWSQRKWEWLMVNEQFPYPVVIKWDNFLTVLLTLIVLGFIASLFASSRVKKD</sequence>
<evidence type="ECO:0000256" key="6">
    <source>
        <dbReference type="ARBA" id="ARBA00023136"/>
    </source>
</evidence>
<gene>
    <name evidence="10" type="ORF">CDL10_07660</name>
</gene>
<dbReference type="EMBL" id="NIPO01000001">
    <property type="protein sequence ID" value="PJR04427.1"/>
    <property type="molecule type" value="Genomic_DNA"/>
</dbReference>
<organism evidence="10 11">
    <name type="scientific">Avrilella dinanensis</name>
    <dbReference type="NCBI Taxonomy" id="2008672"/>
    <lineage>
        <taxon>Bacteria</taxon>
        <taxon>Pseudomonadati</taxon>
        <taxon>Bacteroidota</taxon>
        <taxon>Flavobacteriia</taxon>
        <taxon>Flavobacteriales</taxon>
        <taxon>Flavobacteriaceae</taxon>
        <taxon>Avrilella</taxon>
    </lineage>
</organism>
<evidence type="ECO:0000256" key="2">
    <source>
        <dbReference type="ARBA" id="ARBA00005236"/>
    </source>
</evidence>
<protein>
    <recommendedName>
        <fullName evidence="12">ABC transporter permease</fullName>
    </recommendedName>
</protein>
<accession>A0A2M9R6D3</accession>
<dbReference type="PANTHER" id="PTHR30489:SF0">
    <property type="entry name" value="LIPOPROTEIN-RELEASING SYSTEM TRANSMEMBRANE PROTEIN LOLE"/>
    <property type="match status" value="1"/>
</dbReference>
<reference evidence="10 11" key="1">
    <citation type="submission" date="2017-06" db="EMBL/GenBank/DDBJ databases">
        <title>Description of Avrilella dinanensis gen. nov. sp. nov.</title>
        <authorList>
            <person name="Leyer C."/>
            <person name="Sassi M."/>
            <person name="Minet J."/>
            <person name="Kayal S."/>
            <person name="Cattoir V."/>
        </authorList>
    </citation>
    <scope>NUCLEOTIDE SEQUENCE [LARGE SCALE GENOMIC DNA]</scope>
    <source>
        <strain evidence="10 11">UR159</strain>
    </source>
</reference>
<name>A0A2M9R6D3_9FLAO</name>
<dbReference type="Pfam" id="PF12704">
    <property type="entry name" value="MacB_PCD"/>
    <property type="match status" value="1"/>
</dbReference>
<evidence type="ECO:0000259" key="9">
    <source>
        <dbReference type="Pfam" id="PF12704"/>
    </source>
</evidence>
<evidence type="ECO:0000313" key="10">
    <source>
        <dbReference type="EMBL" id="PJR04427.1"/>
    </source>
</evidence>
<evidence type="ECO:0000256" key="3">
    <source>
        <dbReference type="ARBA" id="ARBA00022475"/>
    </source>
</evidence>
<comment type="similarity">
    <text evidence="2">Belongs to the ABC-4 integral membrane protein family. LolC/E subfamily.</text>
</comment>
<feature type="transmembrane region" description="Helical" evidence="7">
    <location>
        <begin position="276"/>
        <end position="303"/>
    </location>
</feature>
<evidence type="ECO:0000256" key="5">
    <source>
        <dbReference type="ARBA" id="ARBA00022989"/>
    </source>
</evidence>
<evidence type="ECO:0000256" key="7">
    <source>
        <dbReference type="SAM" id="Phobius"/>
    </source>
</evidence>
<evidence type="ECO:0000256" key="4">
    <source>
        <dbReference type="ARBA" id="ARBA00022692"/>
    </source>
</evidence>
<comment type="caution">
    <text evidence="10">The sequence shown here is derived from an EMBL/GenBank/DDBJ whole genome shotgun (WGS) entry which is preliminary data.</text>
</comment>
<keyword evidence="5 7" id="KW-1133">Transmembrane helix</keyword>
<dbReference type="Pfam" id="PF02687">
    <property type="entry name" value="FtsX"/>
    <property type="match status" value="1"/>
</dbReference>
<evidence type="ECO:0000313" key="11">
    <source>
        <dbReference type="Proteomes" id="UP000231960"/>
    </source>
</evidence>
<feature type="domain" description="ABC3 transporter permease C-terminal" evidence="8">
    <location>
        <begin position="280"/>
        <end position="398"/>
    </location>
</feature>
<proteinExistence type="inferred from homology"/>
<feature type="transmembrane region" description="Helical" evidence="7">
    <location>
        <begin position="374"/>
        <end position="393"/>
    </location>
</feature>